<dbReference type="CDD" id="cd00093">
    <property type="entry name" value="HTH_XRE"/>
    <property type="match status" value="1"/>
</dbReference>
<dbReference type="AlphaFoldDB" id="A0A1Q9GD79"/>
<reference evidence="1 2" key="1">
    <citation type="submission" date="2016-09" db="EMBL/GenBank/DDBJ databases">
        <title>Photobacterium proteolyticum sp. nov. a protease producing bacterium isolated from ocean sediments of Laizhou Bay.</title>
        <authorList>
            <person name="Li Y."/>
        </authorList>
    </citation>
    <scope>NUCLEOTIDE SEQUENCE [LARGE SCALE GENOMIC DNA]</scope>
    <source>
        <strain evidence="1 2">13-12</strain>
    </source>
</reference>
<comment type="caution">
    <text evidence="1">The sequence shown here is derived from an EMBL/GenBank/DDBJ whole genome shotgun (WGS) entry which is preliminary data.</text>
</comment>
<dbReference type="Proteomes" id="UP000186905">
    <property type="component" value="Unassembled WGS sequence"/>
</dbReference>
<dbReference type="STRING" id="1903952.BIT28_11565"/>
<dbReference type="SUPFAM" id="SSF47413">
    <property type="entry name" value="lambda repressor-like DNA-binding domains"/>
    <property type="match status" value="1"/>
</dbReference>
<evidence type="ECO:0008006" key="3">
    <source>
        <dbReference type="Google" id="ProtNLM"/>
    </source>
</evidence>
<proteinExistence type="predicted"/>
<dbReference type="OrthoDB" id="5811736at2"/>
<keyword evidence="2" id="KW-1185">Reference proteome</keyword>
<gene>
    <name evidence="1" type="ORF">BIT28_11565</name>
</gene>
<dbReference type="RefSeq" id="WP_075767038.1">
    <property type="nucleotide sequence ID" value="NZ_MJIL01000091.1"/>
</dbReference>
<dbReference type="InterPro" id="IPR001387">
    <property type="entry name" value="Cro/C1-type_HTH"/>
</dbReference>
<dbReference type="Gene3D" id="1.10.260.40">
    <property type="entry name" value="lambda repressor-like DNA-binding domains"/>
    <property type="match status" value="1"/>
</dbReference>
<dbReference type="GO" id="GO:0003677">
    <property type="term" value="F:DNA binding"/>
    <property type="evidence" value="ECO:0007669"/>
    <property type="project" value="InterPro"/>
</dbReference>
<dbReference type="InterPro" id="IPR010982">
    <property type="entry name" value="Lambda_DNA-bd_dom_sf"/>
</dbReference>
<protein>
    <recommendedName>
        <fullName evidence="3">HTH cro/C1-type domain-containing protein</fullName>
    </recommendedName>
</protein>
<name>A0A1Q9GD79_9GAMM</name>
<dbReference type="EMBL" id="MJIL01000091">
    <property type="protein sequence ID" value="OLQ72316.1"/>
    <property type="molecule type" value="Genomic_DNA"/>
</dbReference>
<sequence>MRAANPEYLLAALRGVIKAKGLTYKELADRLGVPLSTFKRHLYSPSITLEKLLDYCLEADTTLEELQKLAIKLQHDNDSFFSHTQDEVFYQFPQLYDFYRELRHLRHQDSYEHMQQKYGLDNSSTYAYLRALEMLGLVKLADDNKIQLIGPYYYRFSDDSKLSQKYKEILKEQALENPNCVRVGFSRMYLKEEQLEALNKLLAKEVLKYHSENMQNDATSQELLRNVLLFVTQHQPLAFSEGIASLPNSFLQDVKAAIANFEEQGA</sequence>
<evidence type="ECO:0000313" key="2">
    <source>
        <dbReference type="Proteomes" id="UP000186905"/>
    </source>
</evidence>
<accession>A0A1Q9GD79</accession>
<organism evidence="1 2">
    <name type="scientific">Photobacterium proteolyticum</name>
    <dbReference type="NCBI Taxonomy" id="1903952"/>
    <lineage>
        <taxon>Bacteria</taxon>
        <taxon>Pseudomonadati</taxon>
        <taxon>Pseudomonadota</taxon>
        <taxon>Gammaproteobacteria</taxon>
        <taxon>Vibrionales</taxon>
        <taxon>Vibrionaceae</taxon>
        <taxon>Photobacterium</taxon>
    </lineage>
</organism>
<evidence type="ECO:0000313" key="1">
    <source>
        <dbReference type="EMBL" id="OLQ72316.1"/>
    </source>
</evidence>